<dbReference type="PaxDb" id="67767-A0A0J7K5S7"/>
<dbReference type="OrthoDB" id="7554381at2759"/>
<keyword evidence="2" id="KW-1185">Reference proteome</keyword>
<sequence>MDDILSGAGTMEEALKRQDQLVKLCRAGGFPLKKWAANSPELLENIAEEDRMQAASRAWSPQESTHSTLGLLWNPEKDYFSFASKTPQDRAVTKRSILSQTAQLFDPLGWLAPTIIYAKITIQSTWLLGLDWDDPLLERETTLWRQFQTELPLLADLKIPRALAKGSASSLRTLHGFADASERAYAAVIYLKSREEDQDPVITLIAAKSKVAPVKQVTLPRLELCAAMLLARLVSHSVKVLNLHELPAYLWTDSMMTLGWIQGHPSRWKTYVANRVAEIQRLAPEARWNHLPGSCNPADCASRGLLPSALVNHELWWKGSPFLHEPTSLMIKSPAATPEECGVEQRVNTMTATTSAAPEEHPLLTKFSILNKLLRVTAWCRRWLPERCHGKAAGAPNPERNRCRPLTAMELDEAEKLWIRWNQKIYFRKEISLISASSRLPSKSSLSGLNPSLDQEGLLRVGVRIKHAPLQFDEKHPVILPPQSNFTKLVIEACHRRSLHGALS</sequence>
<organism evidence="1 2">
    <name type="scientific">Lasius niger</name>
    <name type="common">Black garden ant</name>
    <dbReference type="NCBI Taxonomy" id="67767"/>
    <lineage>
        <taxon>Eukaryota</taxon>
        <taxon>Metazoa</taxon>
        <taxon>Ecdysozoa</taxon>
        <taxon>Arthropoda</taxon>
        <taxon>Hexapoda</taxon>
        <taxon>Insecta</taxon>
        <taxon>Pterygota</taxon>
        <taxon>Neoptera</taxon>
        <taxon>Endopterygota</taxon>
        <taxon>Hymenoptera</taxon>
        <taxon>Apocrita</taxon>
        <taxon>Aculeata</taxon>
        <taxon>Formicoidea</taxon>
        <taxon>Formicidae</taxon>
        <taxon>Formicinae</taxon>
        <taxon>Lasius</taxon>
        <taxon>Lasius</taxon>
    </lineage>
</organism>
<dbReference type="EMBL" id="LBMM01013047">
    <property type="protein sequence ID" value="KMQ85843.1"/>
    <property type="molecule type" value="Genomic_DNA"/>
</dbReference>
<accession>A0A0J7K5S7</accession>
<dbReference type="STRING" id="67767.A0A0J7K5S7"/>
<dbReference type="Pfam" id="PF05380">
    <property type="entry name" value="Peptidase_A17"/>
    <property type="match status" value="1"/>
</dbReference>
<dbReference type="Proteomes" id="UP000036403">
    <property type="component" value="Unassembled WGS sequence"/>
</dbReference>
<evidence type="ECO:0000313" key="1">
    <source>
        <dbReference type="EMBL" id="KMQ85843.1"/>
    </source>
</evidence>
<gene>
    <name evidence="1" type="ORF">RF55_15369</name>
</gene>
<comment type="caution">
    <text evidence="1">The sequence shown here is derived from an EMBL/GenBank/DDBJ whole genome shotgun (WGS) entry which is preliminary data.</text>
</comment>
<dbReference type="AlphaFoldDB" id="A0A0J7K5S7"/>
<proteinExistence type="predicted"/>
<evidence type="ECO:0000313" key="2">
    <source>
        <dbReference type="Proteomes" id="UP000036403"/>
    </source>
</evidence>
<protein>
    <submittedName>
        <fullName evidence="1">Integrase core domain protein</fullName>
    </submittedName>
</protein>
<dbReference type="InterPro" id="IPR008042">
    <property type="entry name" value="Retrotrans_Pao"/>
</dbReference>
<name>A0A0J7K5S7_LASNI</name>
<reference evidence="1 2" key="1">
    <citation type="submission" date="2015-04" db="EMBL/GenBank/DDBJ databases">
        <title>Lasius niger genome sequencing.</title>
        <authorList>
            <person name="Konorov E.A."/>
            <person name="Nikitin M.A."/>
            <person name="Kirill M.V."/>
            <person name="Chang P."/>
        </authorList>
    </citation>
    <scope>NUCLEOTIDE SEQUENCE [LARGE SCALE GENOMIC DNA]</scope>
    <source>
        <tissue evidence="1">Whole</tissue>
    </source>
</reference>
<dbReference type="PANTHER" id="PTHR47331">
    <property type="entry name" value="PHD-TYPE DOMAIN-CONTAINING PROTEIN"/>
    <property type="match status" value="1"/>
</dbReference>